<protein>
    <recommendedName>
        <fullName evidence="2">SET domain-containing protein</fullName>
    </recommendedName>
</protein>
<keyword evidence="4" id="KW-1185">Reference proteome</keyword>
<feature type="compositionally biased region" description="Low complexity" evidence="1">
    <location>
        <begin position="133"/>
        <end position="148"/>
    </location>
</feature>
<dbReference type="Pfam" id="PF00856">
    <property type="entry name" value="SET"/>
    <property type="match status" value="1"/>
</dbReference>
<gene>
    <name evidence="3" type="ORF">E1301_Tti019683</name>
</gene>
<proteinExistence type="predicted"/>
<dbReference type="SUPFAM" id="SSF82199">
    <property type="entry name" value="SET domain"/>
    <property type="match status" value="1"/>
</dbReference>
<feature type="compositionally biased region" description="Gly residues" evidence="1">
    <location>
        <begin position="1"/>
        <end position="13"/>
    </location>
</feature>
<dbReference type="AlphaFoldDB" id="A0A5A9PF92"/>
<dbReference type="Gene3D" id="2.170.270.10">
    <property type="entry name" value="SET domain"/>
    <property type="match status" value="1"/>
</dbReference>
<name>A0A5A9PF92_9TELE</name>
<dbReference type="Proteomes" id="UP000324632">
    <property type="component" value="Chromosome 6"/>
</dbReference>
<dbReference type="InterPro" id="IPR046341">
    <property type="entry name" value="SET_dom_sf"/>
</dbReference>
<reference evidence="3 4" key="1">
    <citation type="journal article" date="2019" name="Mol. Ecol. Resour.">
        <title>Chromosome-level genome assembly of Triplophysa tibetana, a fish adapted to the harsh high-altitude environment of the Tibetan Plateau.</title>
        <authorList>
            <person name="Yang X."/>
            <person name="Liu H."/>
            <person name="Ma Z."/>
            <person name="Zou Y."/>
            <person name="Zou M."/>
            <person name="Mao Y."/>
            <person name="Li X."/>
            <person name="Wang H."/>
            <person name="Chen T."/>
            <person name="Wang W."/>
            <person name="Yang R."/>
        </authorList>
    </citation>
    <scope>NUCLEOTIDE SEQUENCE [LARGE SCALE GENOMIC DNA]</scope>
    <source>
        <strain evidence="3">TTIB1903HZAU</strain>
        <tissue evidence="3">Muscle</tissue>
    </source>
</reference>
<evidence type="ECO:0000313" key="3">
    <source>
        <dbReference type="EMBL" id="KAA0720553.1"/>
    </source>
</evidence>
<dbReference type="InterPro" id="IPR001214">
    <property type="entry name" value="SET_dom"/>
</dbReference>
<feature type="region of interest" description="Disordered" evidence="1">
    <location>
        <begin position="1"/>
        <end position="53"/>
    </location>
</feature>
<dbReference type="EMBL" id="SOYY01000006">
    <property type="protein sequence ID" value="KAA0720553.1"/>
    <property type="molecule type" value="Genomic_DNA"/>
</dbReference>
<evidence type="ECO:0000313" key="4">
    <source>
        <dbReference type="Proteomes" id="UP000324632"/>
    </source>
</evidence>
<dbReference type="PANTHER" id="PTHR47306">
    <property type="entry name" value="SI:CH211-178J18.4-RELATED"/>
    <property type="match status" value="1"/>
</dbReference>
<comment type="caution">
    <text evidence="3">The sequence shown here is derived from an EMBL/GenBank/DDBJ whole genome shotgun (WGS) entry which is preliminary data.</text>
</comment>
<sequence length="759" mass="85832">MRGDTAGGPGGSGEVAARGRCKARNGEPPSPPTLPGRPGAGRNPTGPTSPPDEVVMAEVEEKEEKEGGEALPHHQTIAWIRRNRTWDYNQLCELLSDRTSRIKMMKELLQRGFFIQNLPQESDMTIQPEHDPNAASSSAQETSSSLNTSDEEHSRPSSSSVRMKMKEAGLHQKFSAQAKLLLDNVSRFLRSMQPTGDEPTLKFLSKRTKTQEFVTALQNAEMSAGAIINYFKSLSKFLEYLLTRTDLQRKDPHLQGRCENYQHMLKTLRKTVHSNKTSRHRGFVDVPPTITDCQLILRAAKPDFLRINATLQNRLELSNTDKTMFRYYCEALLVFRHMQCPQAVESLTDEDWVKRIQHGGRVVISKVTTNTSSMQIALTQEEEAWFQKYYRQIRPHSIQPGKFSRCFFLSSSGEAVHSVSQDLNRFHEIYKLPTSTSQNVRRAVDTAAKSLTVDQQEDIRIYLASCDSRTLQPRKILDTAVLLDSLAGCSSGDETSAAASSECTFPKGFSDFVTRFKVSLKGQPPSKKQRVDAGFPDDHTFYHKWRSSQYAKRVEYLLSNFTHRRPTAATVTRLIDMEGWKANYPKPEEIERMWKPAPKVTIENDRLLIKCVSEQTWPGLAIKDFGPEQGQGVVASRPFLKGEIVCDYHGKVITAAEGRAMMEGIHDEDGYMFFFKAGQHDLCIDAQTFPCECHPVADTIGRRIIHSSKRPNLKPFQCVLNINGGDSFLILFRALQDISVDTQLKFDREEGLNLEWLDE</sequence>
<accession>A0A5A9PF92</accession>
<organism evidence="3 4">
    <name type="scientific">Triplophysa tibetana</name>
    <dbReference type="NCBI Taxonomy" id="1572043"/>
    <lineage>
        <taxon>Eukaryota</taxon>
        <taxon>Metazoa</taxon>
        <taxon>Chordata</taxon>
        <taxon>Craniata</taxon>
        <taxon>Vertebrata</taxon>
        <taxon>Euteleostomi</taxon>
        <taxon>Actinopterygii</taxon>
        <taxon>Neopterygii</taxon>
        <taxon>Teleostei</taxon>
        <taxon>Ostariophysi</taxon>
        <taxon>Cypriniformes</taxon>
        <taxon>Nemacheilidae</taxon>
        <taxon>Triplophysa</taxon>
    </lineage>
</organism>
<evidence type="ECO:0000259" key="2">
    <source>
        <dbReference type="PROSITE" id="PS50280"/>
    </source>
</evidence>
<dbReference type="PANTHER" id="PTHR47306:SF2">
    <property type="entry name" value="CORE-BINDING (CB) DOMAIN-CONTAINING PROTEIN"/>
    <property type="match status" value="1"/>
</dbReference>
<evidence type="ECO:0000256" key="1">
    <source>
        <dbReference type="SAM" id="MobiDB-lite"/>
    </source>
</evidence>
<dbReference type="PROSITE" id="PS50280">
    <property type="entry name" value="SET"/>
    <property type="match status" value="1"/>
</dbReference>
<feature type="region of interest" description="Disordered" evidence="1">
    <location>
        <begin position="124"/>
        <end position="164"/>
    </location>
</feature>
<feature type="domain" description="SET" evidence="2">
    <location>
        <begin position="618"/>
        <end position="749"/>
    </location>
</feature>